<evidence type="ECO:0000259" key="4">
    <source>
        <dbReference type="PROSITE" id="PS50110"/>
    </source>
</evidence>
<comment type="caution">
    <text evidence="5">The sequence shown here is derived from an EMBL/GenBank/DDBJ whole genome shotgun (WGS) entry which is preliminary data.</text>
</comment>
<gene>
    <name evidence="5" type="ORF">NG653_00980</name>
</gene>
<accession>A0ABT1AU06</accession>
<dbReference type="Gene3D" id="1.10.10.10">
    <property type="entry name" value="Winged helix-like DNA-binding domain superfamily/Winged helix DNA-binding domain"/>
    <property type="match status" value="1"/>
</dbReference>
<dbReference type="SUPFAM" id="SSF52172">
    <property type="entry name" value="CheY-like"/>
    <property type="match status" value="1"/>
</dbReference>
<sequence>MQNTITLNTIIIDPDARLHEAYAYYFSTYPEYTLKGIYRSVEEALSDYAAVRPEIILCEARFPKTPGLEQIGEFRKQNPEVKIIMVSGENDFEVIKKAFKNGASGYLTKPITKKRLKDALNSIRYEGAALSNDIARKIIQAFRRKSYDCFSDRENEIIECLSQGDTYKTIAEKLYVSPSTINFHIQNIYLKLDVNSKSEALQKLRTLDYA</sequence>
<dbReference type="Gene3D" id="3.40.50.2300">
    <property type="match status" value="1"/>
</dbReference>
<keyword evidence="1" id="KW-0238">DNA-binding</keyword>
<dbReference type="EMBL" id="JAMXIB010000001">
    <property type="protein sequence ID" value="MCO5723407.1"/>
    <property type="molecule type" value="Genomic_DNA"/>
</dbReference>
<proteinExistence type="predicted"/>
<dbReference type="PROSITE" id="PS50110">
    <property type="entry name" value="RESPONSE_REGULATORY"/>
    <property type="match status" value="1"/>
</dbReference>
<reference evidence="5 6" key="1">
    <citation type="submission" date="2022-06" db="EMBL/GenBank/DDBJ databases">
        <authorList>
            <person name="Xuan X."/>
        </authorList>
    </citation>
    <scope>NUCLEOTIDE SEQUENCE [LARGE SCALE GENOMIC DNA]</scope>
    <source>
        <strain evidence="5 6">2V75</strain>
    </source>
</reference>
<comment type="caution">
    <text evidence="2">Lacks conserved residue(s) required for the propagation of feature annotation.</text>
</comment>
<keyword evidence="6" id="KW-1185">Reference proteome</keyword>
<evidence type="ECO:0000313" key="5">
    <source>
        <dbReference type="EMBL" id="MCO5723407.1"/>
    </source>
</evidence>
<dbReference type="InterPro" id="IPR000792">
    <property type="entry name" value="Tscrpt_reg_LuxR_C"/>
</dbReference>
<dbReference type="InterPro" id="IPR039420">
    <property type="entry name" value="WalR-like"/>
</dbReference>
<dbReference type="PROSITE" id="PS50043">
    <property type="entry name" value="HTH_LUXR_2"/>
    <property type="match status" value="1"/>
</dbReference>
<dbReference type="Pfam" id="PF00072">
    <property type="entry name" value="Response_reg"/>
    <property type="match status" value="1"/>
</dbReference>
<evidence type="ECO:0000259" key="3">
    <source>
        <dbReference type="PROSITE" id="PS50043"/>
    </source>
</evidence>
<protein>
    <submittedName>
        <fullName evidence="5">Response regulator transcription factor</fullName>
    </submittedName>
</protein>
<dbReference type="CDD" id="cd06170">
    <property type="entry name" value="LuxR_C_like"/>
    <property type="match status" value="1"/>
</dbReference>
<dbReference type="Pfam" id="PF00196">
    <property type="entry name" value="GerE"/>
    <property type="match status" value="1"/>
</dbReference>
<dbReference type="SMART" id="SM00448">
    <property type="entry name" value="REC"/>
    <property type="match status" value="1"/>
</dbReference>
<dbReference type="InterPro" id="IPR011006">
    <property type="entry name" value="CheY-like_superfamily"/>
</dbReference>
<feature type="domain" description="HTH luxR-type" evidence="3">
    <location>
        <begin position="143"/>
        <end position="208"/>
    </location>
</feature>
<dbReference type="SUPFAM" id="SSF46894">
    <property type="entry name" value="C-terminal effector domain of the bipartite response regulators"/>
    <property type="match status" value="1"/>
</dbReference>
<dbReference type="PANTHER" id="PTHR43214">
    <property type="entry name" value="TWO-COMPONENT RESPONSE REGULATOR"/>
    <property type="match status" value="1"/>
</dbReference>
<dbReference type="InterPro" id="IPR016032">
    <property type="entry name" value="Sig_transdc_resp-reg_C-effctor"/>
</dbReference>
<feature type="domain" description="Response regulatory" evidence="4">
    <location>
        <begin position="8"/>
        <end position="124"/>
    </location>
</feature>
<name>A0ABT1AU06_9FLAO</name>
<dbReference type="PROSITE" id="PS00622">
    <property type="entry name" value="HTH_LUXR_1"/>
    <property type="match status" value="1"/>
</dbReference>
<dbReference type="PANTHER" id="PTHR43214:SF44">
    <property type="entry name" value="TWO-COMPONENT RESPONSE REGULATOR"/>
    <property type="match status" value="1"/>
</dbReference>
<organism evidence="5 6">
    <name type="scientific">Robiginitalea marina</name>
    <dbReference type="NCBI Taxonomy" id="2954105"/>
    <lineage>
        <taxon>Bacteria</taxon>
        <taxon>Pseudomonadati</taxon>
        <taxon>Bacteroidota</taxon>
        <taxon>Flavobacteriia</taxon>
        <taxon>Flavobacteriales</taxon>
        <taxon>Flavobacteriaceae</taxon>
        <taxon>Robiginitalea</taxon>
    </lineage>
</organism>
<dbReference type="Proteomes" id="UP001206312">
    <property type="component" value="Unassembled WGS sequence"/>
</dbReference>
<evidence type="ECO:0000256" key="2">
    <source>
        <dbReference type="PROSITE-ProRule" id="PRU00169"/>
    </source>
</evidence>
<evidence type="ECO:0000256" key="1">
    <source>
        <dbReference type="ARBA" id="ARBA00023125"/>
    </source>
</evidence>
<evidence type="ECO:0000313" key="6">
    <source>
        <dbReference type="Proteomes" id="UP001206312"/>
    </source>
</evidence>
<dbReference type="InterPro" id="IPR001789">
    <property type="entry name" value="Sig_transdc_resp-reg_receiver"/>
</dbReference>
<dbReference type="PRINTS" id="PR00038">
    <property type="entry name" value="HTHLUXR"/>
</dbReference>
<dbReference type="InterPro" id="IPR036388">
    <property type="entry name" value="WH-like_DNA-bd_sf"/>
</dbReference>
<dbReference type="SMART" id="SM00421">
    <property type="entry name" value="HTH_LUXR"/>
    <property type="match status" value="1"/>
</dbReference>